<proteinExistence type="predicted"/>
<dbReference type="HOGENOM" id="CLU_1731341_0_0_1"/>
<gene>
    <name evidence="2" type="ORF">CH063_01498</name>
</gene>
<dbReference type="VEuPathDB" id="FungiDB:CH63R_02464"/>
<dbReference type="EMBL" id="CACQ02001990">
    <property type="protein sequence ID" value="CCF36455.1"/>
    <property type="molecule type" value="Genomic_DNA"/>
</dbReference>
<evidence type="ECO:0000313" key="2">
    <source>
        <dbReference type="EMBL" id="CCF36455.1"/>
    </source>
</evidence>
<feature type="transmembrane region" description="Helical" evidence="1">
    <location>
        <begin position="32"/>
        <end position="50"/>
    </location>
</feature>
<dbReference type="Proteomes" id="UP000007174">
    <property type="component" value="Unassembled WGS sequence"/>
</dbReference>
<keyword evidence="1" id="KW-0812">Transmembrane</keyword>
<evidence type="ECO:0000256" key="1">
    <source>
        <dbReference type="SAM" id="Phobius"/>
    </source>
</evidence>
<protein>
    <submittedName>
        <fullName evidence="2">Uncharacterized protein</fullName>
    </submittedName>
</protein>
<organism evidence="2 3">
    <name type="scientific">Colletotrichum higginsianum (strain IMI 349063)</name>
    <name type="common">Crucifer anthracnose fungus</name>
    <dbReference type="NCBI Taxonomy" id="759273"/>
    <lineage>
        <taxon>Eukaryota</taxon>
        <taxon>Fungi</taxon>
        <taxon>Dikarya</taxon>
        <taxon>Ascomycota</taxon>
        <taxon>Pezizomycotina</taxon>
        <taxon>Sordariomycetes</taxon>
        <taxon>Hypocreomycetidae</taxon>
        <taxon>Glomerellales</taxon>
        <taxon>Glomerellaceae</taxon>
        <taxon>Colletotrichum</taxon>
        <taxon>Colletotrichum destructivum species complex</taxon>
    </lineage>
</organism>
<evidence type="ECO:0000313" key="3">
    <source>
        <dbReference type="Proteomes" id="UP000007174"/>
    </source>
</evidence>
<name>H1V8A3_COLHI</name>
<reference evidence="3" key="1">
    <citation type="journal article" date="2012" name="Nat. Genet.">
        <title>Lifestyle transitions in plant pathogenic Colletotrichum fungi deciphered by genome and transcriptome analyses.</title>
        <authorList>
            <person name="O'Connell R.J."/>
            <person name="Thon M.R."/>
            <person name="Hacquard S."/>
            <person name="Amyotte S.G."/>
            <person name="Kleemann J."/>
            <person name="Torres M.F."/>
            <person name="Damm U."/>
            <person name="Buiate E.A."/>
            <person name="Epstein L."/>
            <person name="Alkan N."/>
            <person name="Altmueller J."/>
            <person name="Alvarado-Balderrama L."/>
            <person name="Bauser C.A."/>
            <person name="Becker C."/>
            <person name="Birren B.W."/>
            <person name="Chen Z."/>
            <person name="Choi J."/>
            <person name="Crouch J.A."/>
            <person name="Duvick J.P."/>
            <person name="Farman M.A."/>
            <person name="Gan P."/>
            <person name="Heiman D."/>
            <person name="Henrissat B."/>
            <person name="Howard R.J."/>
            <person name="Kabbage M."/>
            <person name="Koch C."/>
            <person name="Kracher B."/>
            <person name="Kubo Y."/>
            <person name="Law A.D."/>
            <person name="Lebrun M.-H."/>
            <person name="Lee Y.-H."/>
            <person name="Miyara I."/>
            <person name="Moore N."/>
            <person name="Neumann U."/>
            <person name="Nordstroem K."/>
            <person name="Panaccione D.G."/>
            <person name="Panstruga R."/>
            <person name="Place M."/>
            <person name="Proctor R.H."/>
            <person name="Prusky D."/>
            <person name="Rech G."/>
            <person name="Reinhardt R."/>
            <person name="Rollins J.A."/>
            <person name="Rounsley S."/>
            <person name="Schardl C.L."/>
            <person name="Schwartz D.C."/>
            <person name="Shenoy N."/>
            <person name="Shirasu K."/>
            <person name="Sikhakolli U.R."/>
            <person name="Stueber K."/>
            <person name="Sukno S.A."/>
            <person name="Sweigard J.A."/>
            <person name="Takano Y."/>
            <person name="Takahara H."/>
            <person name="Trail F."/>
            <person name="van der Does H.C."/>
            <person name="Voll L.M."/>
            <person name="Will I."/>
            <person name="Young S."/>
            <person name="Zeng Q."/>
            <person name="Zhang J."/>
            <person name="Zhou S."/>
            <person name="Dickman M.B."/>
            <person name="Schulze-Lefert P."/>
            <person name="Ver Loren van Themaat E."/>
            <person name="Ma L.-J."/>
            <person name="Vaillancourt L.J."/>
        </authorList>
    </citation>
    <scope>NUCLEOTIDE SEQUENCE [LARGE SCALE GENOMIC DNA]</scope>
    <source>
        <strain evidence="3">IMI 349063</strain>
    </source>
</reference>
<keyword evidence="1" id="KW-1133">Transmembrane helix</keyword>
<dbReference type="AlphaFoldDB" id="H1V8A3"/>
<sequence length="151" mass="17056">MLVIRGIAGLLVVVGVLLILFLVIFIVLLVFLALLLVALLLLLILLVALMHTSMVNLDRHIENTHGPFALWVKMPCEKLLKFNPHNNRRHSMGCSNALCRSYEGLGETFFVPEGYERELVQAIVDTKGSMSPQDAIWNWVFVNLDIQFLDN</sequence>
<accession>H1V8A3</accession>
<feature type="transmembrane region" description="Helical" evidence="1">
    <location>
        <begin position="7"/>
        <end position="26"/>
    </location>
</feature>
<keyword evidence="1" id="KW-0472">Membrane</keyword>